<dbReference type="EMBL" id="JASTZU010000037">
    <property type="protein sequence ID" value="MDL4841167.1"/>
    <property type="molecule type" value="Genomic_DNA"/>
</dbReference>
<reference evidence="1 2" key="1">
    <citation type="submission" date="2023-06" db="EMBL/GenBank/DDBJ databases">
        <title>Aquibacillus rhizosphaerae LR5S19.</title>
        <authorList>
            <person name="Sun J.-Q."/>
        </authorList>
    </citation>
    <scope>NUCLEOTIDE SEQUENCE [LARGE SCALE GENOMIC DNA]</scope>
    <source>
        <strain evidence="1 2">LR5S19</strain>
    </source>
</reference>
<proteinExistence type="predicted"/>
<comment type="caution">
    <text evidence="1">The sequence shown here is derived from an EMBL/GenBank/DDBJ whole genome shotgun (WGS) entry which is preliminary data.</text>
</comment>
<sequence length="144" mass="16706">MKKDIDDYLQDGIYGTKEINPSERKVFLGSLRERIVLALTKGQVMKNNGVDQLEIAMKAYPEAKLLLNGNVSYRFFKPYKAAASKNNIPYTSVKNRNAKSNYGLVLTLEYAIDKEDIHLKEQEKNTKKIDKIKKRSLFDWLFNR</sequence>
<gene>
    <name evidence="1" type="ORF">QQS35_11960</name>
</gene>
<evidence type="ECO:0000313" key="2">
    <source>
        <dbReference type="Proteomes" id="UP001235343"/>
    </source>
</evidence>
<dbReference type="Proteomes" id="UP001235343">
    <property type="component" value="Unassembled WGS sequence"/>
</dbReference>
<dbReference type="InterPro" id="IPR012543">
    <property type="entry name" value="DUF1694"/>
</dbReference>
<organism evidence="1 2">
    <name type="scientific">Aquibacillus rhizosphaerae</name>
    <dbReference type="NCBI Taxonomy" id="3051431"/>
    <lineage>
        <taxon>Bacteria</taxon>
        <taxon>Bacillati</taxon>
        <taxon>Bacillota</taxon>
        <taxon>Bacilli</taxon>
        <taxon>Bacillales</taxon>
        <taxon>Bacillaceae</taxon>
        <taxon>Aquibacillus</taxon>
    </lineage>
</organism>
<name>A0ABT7L5M1_9BACI</name>
<dbReference type="InterPro" id="IPR029064">
    <property type="entry name" value="Ribosomal_eL30-like_sf"/>
</dbReference>
<protein>
    <submittedName>
        <fullName evidence="1">YueI family protein</fullName>
    </submittedName>
</protein>
<dbReference type="Gene3D" id="3.30.1330.30">
    <property type="match status" value="1"/>
</dbReference>
<evidence type="ECO:0000313" key="1">
    <source>
        <dbReference type="EMBL" id="MDL4841167.1"/>
    </source>
</evidence>
<dbReference type="RefSeq" id="WP_285932381.1">
    <property type="nucleotide sequence ID" value="NZ_JASTZU010000037.1"/>
</dbReference>
<accession>A0ABT7L5M1</accession>
<dbReference type="SUPFAM" id="SSF160515">
    <property type="entry name" value="YueI-like"/>
    <property type="match status" value="1"/>
</dbReference>
<dbReference type="Pfam" id="PF07997">
    <property type="entry name" value="DUF1694"/>
    <property type="match status" value="1"/>
</dbReference>
<keyword evidence="2" id="KW-1185">Reference proteome</keyword>
<dbReference type="PIRSF" id="PIRSF034303">
    <property type="entry name" value="DUF1694"/>
    <property type="match status" value="1"/>
</dbReference>